<dbReference type="PANTHER" id="PTHR28090">
    <property type="entry name" value="PROTEIN ROT1"/>
    <property type="match status" value="1"/>
</dbReference>
<protein>
    <recommendedName>
        <fullName evidence="4">Protein ROT1</fullName>
    </recommendedName>
    <alternativeName>
        <fullName evidence="3">Protein rot1</fullName>
    </alternativeName>
</protein>
<evidence type="ECO:0000256" key="5">
    <source>
        <dbReference type="ARBA" id="ARBA00022692"/>
    </source>
</evidence>
<dbReference type="AlphaFoldDB" id="A0AAF0EUE2"/>
<dbReference type="EMBL" id="CP119898">
    <property type="protein sequence ID" value="WFD28637.1"/>
    <property type="molecule type" value="Genomic_DNA"/>
</dbReference>
<keyword evidence="9" id="KW-0472">Membrane</keyword>
<evidence type="ECO:0000256" key="6">
    <source>
        <dbReference type="ARBA" id="ARBA00022729"/>
    </source>
</evidence>
<evidence type="ECO:0000313" key="11">
    <source>
        <dbReference type="EMBL" id="WFD28637.1"/>
    </source>
</evidence>
<evidence type="ECO:0000313" key="12">
    <source>
        <dbReference type="Proteomes" id="UP001213623"/>
    </source>
</evidence>
<dbReference type="Proteomes" id="UP001213623">
    <property type="component" value="Chromosome 7"/>
</dbReference>
<dbReference type="PANTHER" id="PTHR28090:SF1">
    <property type="entry name" value="PROTEIN ROT1"/>
    <property type="match status" value="1"/>
</dbReference>
<keyword evidence="7" id="KW-0256">Endoplasmic reticulum</keyword>
<dbReference type="GO" id="GO:0005789">
    <property type="term" value="C:endoplasmic reticulum membrane"/>
    <property type="evidence" value="ECO:0007669"/>
    <property type="project" value="UniProtKB-SubCell"/>
</dbReference>
<comment type="similarity">
    <text evidence="2">Belongs to the ROT1 family.</text>
</comment>
<dbReference type="GO" id="GO:0051082">
    <property type="term" value="F:unfolded protein binding"/>
    <property type="evidence" value="ECO:0007669"/>
    <property type="project" value="TreeGrafter"/>
</dbReference>
<name>A0AAF0EUE2_9BASI</name>
<reference evidence="11" key="1">
    <citation type="submission" date="2023-03" db="EMBL/GenBank/DDBJ databases">
        <title>Mating type loci evolution in Malassezia.</title>
        <authorList>
            <person name="Coelho M.A."/>
        </authorList>
    </citation>
    <scope>NUCLEOTIDE SEQUENCE</scope>
    <source>
        <strain evidence="11">CBS 9557</strain>
    </source>
</reference>
<keyword evidence="6 10" id="KW-0732">Signal</keyword>
<organism evidence="11 12">
    <name type="scientific">Malassezia nana</name>
    <dbReference type="NCBI Taxonomy" id="180528"/>
    <lineage>
        <taxon>Eukaryota</taxon>
        <taxon>Fungi</taxon>
        <taxon>Dikarya</taxon>
        <taxon>Basidiomycota</taxon>
        <taxon>Ustilaginomycotina</taxon>
        <taxon>Malasseziomycetes</taxon>
        <taxon>Malasseziales</taxon>
        <taxon>Malasseziaceae</taxon>
        <taxon>Malassezia</taxon>
    </lineage>
</organism>
<keyword evidence="5" id="KW-0812">Transmembrane</keyword>
<evidence type="ECO:0000256" key="3">
    <source>
        <dbReference type="ARBA" id="ARBA00016195"/>
    </source>
</evidence>
<feature type="signal peptide" evidence="10">
    <location>
        <begin position="1"/>
        <end position="20"/>
    </location>
</feature>
<evidence type="ECO:0000256" key="1">
    <source>
        <dbReference type="ARBA" id="ARBA00004115"/>
    </source>
</evidence>
<evidence type="ECO:0000256" key="9">
    <source>
        <dbReference type="ARBA" id="ARBA00023136"/>
    </source>
</evidence>
<dbReference type="Pfam" id="PF10681">
    <property type="entry name" value="Rot1"/>
    <property type="match status" value="1"/>
</dbReference>
<gene>
    <name evidence="11" type="ORF">MNAN1_003650</name>
</gene>
<evidence type="ECO:0000256" key="2">
    <source>
        <dbReference type="ARBA" id="ARBA00007149"/>
    </source>
</evidence>
<evidence type="ECO:0000256" key="8">
    <source>
        <dbReference type="ARBA" id="ARBA00022989"/>
    </source>
</evidence>
<evidence type="ECO:0000256" key="7">
    <source>
        <dbReference type="ARBA" id="ARBA00022824"/>
    </source>
</evidence>
<keyword evidence="8" id="KW-1133">Transmembrane helix</keyword>
<feature type="chain" id="PRO_5042046047" description="Protein ROT1" evidence="10">
    <location>
        <begin position="21"/>
        <end position="203"/>
    </location>
</feature>
<keyword evidence="12" id="KW-1185">Reference proteome</keyword>
<comment type="subcellular location">
    <subcellularLocation>
        <location evidence="1">Endoplasmic reticulum membrane</location>
        <topology evidence="1">Single-pass type I membrane protein</topology>
    </subcellularLocation>
</comment>
<dbReference type="InterPro" id="IPR019623">
    <property type="entry name" value="Rot1"/>
</dbReference>
<evidence type="ECO:0000256" key="10">
    <source>
        <dbReference type="SAM" id="SignalP"/>
    </source>
</evidence>
<proteinExistence type="inferred from homology"/>
<dbReference type="GO" id="GO:0006458">
    <property type="term" value="P:'de novo' protein folding"/>
    <property type="evidence" value="ECO:0007669"/>
    <property type="project" value="InterPro"/>
</dbReference>
<sequence length="203" mass="22653">MLVRALVLLAICVLAQLVAADSTDPKSLVGTWSSGSGDVLTGQNPDGSSFYNPMKRQFSVPKNAGYSYSFTEDGFFETAQFFYQSNPTDPHCFNATLLWQHGTYNVSGHTLTMNPYKGDGAVQSMGQCLDPPVRLDYYSQVERMSNWTTFVETDVVFFPNAKSMYGLQMYKSNGIPVPKMYLQFRPPQMMPTQSLFKQVIGSP</sequence>
<evidence type="ECO:0000256" key="4">
    <source>
        <dbReference type="ARBA" id="ARBA00017291"/>
    </source>
</evidence>
<accession>A0AAF0EUE2</accession>